<name>A0ABR3GNU5_9PEZI</name>
<comment type="similarity">
    <text evidence="1">Belongs to the SNF2/RAD54 helicase family.</text>
</comment>
<dbReference type="InterPro" id="IPR027417">
    <property type="entry name" value="P-loop_NTPase"/>
</dbReference>
<dbReference type="Proteomes" id="UP001447188">
    <property type="component" value="Unassembled WGS sequence"/>
</dbReference>
<dbReference type="EMBL" id="JBBBZM010000037">
    <property type="protein sequence ID" value="KAL0637256.1"/>
    <property type="molecule type" value="Genomic_DNA"/>
</dbReference>
<evidence type="ECO:0000313" key="14">
    <source>
        <dbReference type="EMBL" id="KAL0637256.1"/>
    </source>
</evidence>
<dbReference type="SMART" id="SM00490">
    <property type="entry name" value="HELICc"/>
    <property type="match status" value="1"/>
</dbReference>
<evidence type="ECO:0000256" key="4">
    <source>
        <dbReference type="ARBA" id="ARBA00022771"/>
    </source>
</evidence>
<accession>A0ABR3GNU5</accession>
<dbReference type="InterPro" id="IPR000330">
    <property type="entry name" value="SNF2_N"/>
</dbReference>
<dbReference type="Pfam" id="PF00271">
    <property type="entry name" value="Helicase_C"/>
    <property type="match status" value="1"/>
</dbReference>
<dbReference type="InterPro" id="IPR017907">
    <property type="entry name" value="Znf_RING_CS"/>
</dbReference>
<dbReference type="InterPro" id="IPR038718">
    <property type="entry name" value="SNF2-like_sf"/>
</dbReference>
<dbReference type="InterPro" id="IPR050628">
    <property type="entry name" value="SNF2_RAD54_helicase_TF"/>
</dbReference>
<dbReference type="PROSITE" id="PS51192">
    <property type="entry name" value="HELICASE_ATP_BIND_1"/>
    <property type="match status" value="1"/>
</dbReference>
<evidence type="ECO:0000256" key="10">
    <source>
        <dbReference type="SAM" id="MobiDB-lite"/>
    </source>
</evidence>
<feature type="domain" description="Helicase C-terminal" evidence="13">
    <location>
        <begin position="878"/>
        <end position="1045"/>
    </location>
</feature>
<dbReference type="SMART" id="SM00184">
    <property type="entry name" value="RING"/>
    <property type="match status" value="1"/>
</dbReference>
<dbReference type="SUPFAM" id="SSF57850">
    <property type="entry name" value="RING/U-box"/>
    <property type="match status" value="1"/>
</dbReference>
<evidence type="ECO:0000259" key="13">
    <source>
        <dbReference type="PROSITE" id="PS51194"/>
    </source>
</evidence>
<evidence type="ECO:0000256" key="3">
    <source>
        <dbReference type="ARBA" id="ARBA00022741"/>
    </source>
</evidence>
<evidence type="ECO:0000259" key="11">
    <source>
        <dbReference type="PROSITE" id="PS50089"/>
    </source>
</evidence>
<keyword evidence="2" id="KW-0479">Metal-binding</keyword>
<dbReference type="InterPro" id="IPR013083">
    <property type="entry name" value="Znf_RING/FYVE/PHD"/>
</dbReference>
<dbReference type="Gene3D" id="3.40.50.10810">
    <property type="entry name" value="Tandem AAA-ATPase domain"/>
    <property type="match status" value="1"/>
</dbReference>
<evidence type="ECO:0000256" key="6">
    <source>
        <dbReference type="ARBA" id="ARBA00022806"/>
    </source>
</evidence>
<protein>
    <submittedName>
        <fullName evidence="14">Uncharacterized protein</fullName>
    </submittedName>
</protein>
<comment type="caution">
    <text evidence="14">The sequence shown here is derived from an EMBL/GenBank/DDBJ whole genome shotgun (WGS) entry which is preliminary data.</text>
</comment>
<gene>
    <name evidence="14" type="ORF">Q9L58_003740</name>
</gene>
<evidence type="ECO:0000256" key="5">
    <source>
        <dbReference type="ARBA" id="ARBA00022801"/>
    </source>
</evidence>
<dbReference type="SUPFAM" id="SSF52540">
    <property type="entry name" value="P-loop containing nucleoside triphosphate hydrolases"/>
    <property type="match status" value="2"/>
</dbReference>
<evidence type="ECO:0000256" key="2">
    <source>
        <dbReference type="ARBA" id="ARBA00022723"/>
    </source>
</evidence>
<dbReference type="PROSITE" id="PS51194">
    <property type="entry name" value="HELICASE_CTER"/>
    <property type="match status" value="1"/>
</dbReference>
<evidence type="ECO:0000256" key="7">
    <source>
        <dbReference type="ARBA" id="ARBA00022833"/>
    </source>
</evidence>
<organism evidence="14 15">
    <name type="scientific">Discina gigas</name>
    <dbReference type="NCBI Taxonomy" id="1032678"/>
    <lineage>
        <taxon>Eukaryota</taxon>
        <taxon>Fungi</taxon>
        <taxon>Dikarya</taxon>
        <taxon>Ascomycota</taxon>
        <taxon>Pezizomycotina</taxon>
        <taxon>Pezizomycetes</taxon>
        <taxon>Pezizales</taxon>
        <taxon>Discinaceae</taxon>
        <taxon>Discina</taxon>
    </lineage>
</organism>
<dbReference type="PROSITE" id="PS50089">
    <property type="entry name" value="ZF_RING_2"/>
    <property type="match status" value="1"/>
</dbReference>
<dbReference type="PANTHER" id="PTHR45626">
    <property type="entry name" value="TRANSCRIPTION TERMINATION FACTOR 2-RELATED"/>
    <property type="match status" value="1"/>
</dbReference>
<dbReference type="PANTHER" id="PTHR45626:SF52">
    <property type="entry name" value="SINGLE-STRANDED DNA-DEPENDENT ATPASE (EUROFUNG)"/>
    <property type="match status" value="1"/>
</dbReference>
<keyword evidence="15" id="KW-1185">Reference proteome</keyword>
<feature type="domain" description="Helicase ATP-binding" evidence="12">
    <location>
        <begin position="417"/>
        <end position="613"/>
    </location>
</feature>
<dbReference type="Gene3D" id="3.40.50.300">
    <property type="entry name" value="P-loop containing nucleotide triphosphate hydrolases"/>
    <property type="match status" value="1"/>
</dbReference>
<keyword evidence="8" id="KW-0067">ATP-binding</keyword>
<proteinExistence type="inferred from homology"/>
<dbReference type="InterPro" id="IPR049730">
    <property type="entry name" value="SNF2/RAD54-like_C"/>
</dbReference>
<dbReference type="SMART" id="SM00487">
    <property type="entry name" value="DEXDc"/>
    <property type="match status" value="1"/>
</dbReference>
<reference evidence="14 15" key="1">
    <citation type="submission" date="2024-02" db="EMBL/GenBank/DDBJ databases">
        <title>Discinaceae phylogenomics.</title>
        <authorList>
            <person name="Dirks A.C."/>
            <person name="James T.Y."/>
        </authorList>
    </citation>
    <scope>NUCLEOTIDE SEQUENCE [LARGE SCALE GENOMIC DNA]</scope>
    <source>
        <strain evidence="14 15">ACD0624</strain>
    </source>
</reference>
<keyword evidence="7" id="KW-0862">Zinc</keyword>
<dbReference type="PROSITE" id="PS00518">
    <property type="entry name" value="ZF_RING_1"/>
    <property type="match status" value="1"/>
</dbReference>
<dbReference type="CDD" id="cd18008">
    <property type="entry name" value="DEXDc_SHPRH-like"/>
    <property type="match status" value="1"/>
</dbReference>
<dbReference type="Pfam" id="PF00176">
    <property type="entry name" value="SNF2-rel_dom"/>
    <property type="match status" value="1"/>
</dbReference>
<evidence type="ECO:0000256" key="8">
    <source>
        <dbReference type="ARBA" id="ARBA00022840"/>
    </source>
</evidence>
<evidence type="ECO:0000313" key="15">
    <source>
        <dbReference type="Proteomes" id="UP001447188"/>
    </source>
</evidence>
<feature type="region of interest" description="Disordered" evidence="10">
    <location>
        <begin position="1"/>
        <end position="20"/>
    </location>
</feature>
<sequence>MSTHYGTTSSSSKRPRLESAAPQLNVRPVLGGQAPTHVYSPYSLLESRNYAQIASPATQAVVGLTGQGSFLERLHGIQQRPIPHKRTANDGTQQDMPYMGGNPAGPISNHIQEQRSTIGPEGLDSSAVPASRSGDSVIDLTEDDDDMVHLLKTPHIKEVCFGMIHKASISAHTVPATAFGTDIFPDNWPPIPITLRRGGNPGTLIVCALDPIGREFGCVDINTARALVPLLDLKLVRVQARTLSRPKRQGEAVGARVSVNVSLYINLYGPEEKGITVGNLLSQKNVFLQSPMSADRLEYKNPHYRDGTMQAWAKHGGPQRANNIGYVSRTAEEIRTDVNNVFDGLEQSDNLPEMNPDPRIKTPLLKHQKQGLHFMTNKEKERTFGEGDKGNSSLWRLRSRPSGQKYYYNVITGVESRSKPTEVLGGILADMMGLGKTLQIISLAVNSLGDSKVFAKKKYSPPKGSDAKDDPPAPLLPVKTTLLISPLSTIGNWEEQIQAHVHPDTLNTYIYHGSKRETDLTKLANYDMIITTYQVVANEFQRHTKDKKNTSPLQQMYFFRIVLDEAHMIREQTTWQSKAVIALSAQRRWAVTGTPVQNRLDDLAALIKFLRVKPFDEKSSFNQYIAVPFKAADPECIPRLRLLVDSVTLRRLKDRIDLPPRKDQTVYLEFSQDEREIYDATARQSTMRMDLVAKTGHVGGKAYVHVLQSILRLRLICAHGRELLGNDDTAGLTSSDAIDVDELENKPRSSWSAKQAYEIFKLMREANEDVCSICRKKISAVAAVNSDADGKTGKTQVMGSLTPCAHLLCGSCVGTYKNAVSKDFREGQQASCPICGLFIRVDLFELKQEEEAAEESKEGAKTIKRSVQYRGPSTKVKALLKMLLDNKEEGTLEDPVKSVVFSCWTTHMDLIEIAFNENGIRFVRLDGRLSRVQRNQAIATFREDPEIEVILVSLMAGGLGLNLTAACKVYVMEPQFNPAAEAQAIDRIHRLGQKRAVTTVRFIMTNSFEEKILQLQKKKTDLANLSMSQKLTRSELTKQKLEDLRSLFK</sequence>
<dbReference type="Gene3D" id="3.30.40.10">
    <property type="entry name" value="Zinc/RING finger domain, C3HC4 (zinc finger)"/>
    <property type="match status" value="1"/>
</dbReference>
<dbReference type="InterPro" id="IPR014001">
    <property type="entry name" value="Helicase_ATP-bd"/>
</dbReference>
<dbReference type="InterPro" id="IPR001841">
    <property type="entry name" value="Znf_RING"/>
</dbReference>
<keyword evidence="5" id="KW-0378">Hydrolase</keyword>
<keyword evidence="3" id="KW-0547">Nucleotide-binding</keyword>
<keyword evidence="6" id="KW-0347">Helicase</keyword>
<feature type="domain" description="RING-type" evidence="11">
    <location>
        <begin position="771"/>
        <end position="835"/>
    </location>
</feature>
<evidence type="ECO:0000256" key="9">
    <source>
        <dbReference type="PROSITE-ProRule" id="PRU00175"/>
    </source>
</evidence>
<dbReference type="CDD" id="cd18793">
    <property type="entry name" value="SF2_C_SNF"/>
    <property type="match status" value="1"/>
</dbReference>
<evidence type="ECO:0000256" key="1">
    <source>
        <dbReference type="ARBA" id="ARBA00007025"/>
    </source>
</evidence>
<keyword evidence="4 9" id="KW-0863">Zinc-finger</keyword>
<feature type="compositionally biased region" description="Polar residues" evidence="10">
    <location>
        <begin position="1"/>
        <end position="12"/>
    </location>
</feature>
<evidence type="ECO:0000259" key="12">
    <source>
        <dbReference type="PROSITE" id="PS51192"/>
    </source>
</evidence>
<dbReference type="InterPro" id="IPR001650">
    <property type="entry name" value="Helicase_C-like"/>
</dbReference>